<evidence type="ECO:0000256" key="3">
    <source>
        <dbReference type="ARBA" id="ARBA00022723"/>
    </source>
</evidence>
<dbReference type="FunCoup" id="A0LIN7">
    <property type="interactions" value="329"/>
</dbReference>
<evidence type="ECO:0000256" key="6">
    <source>
        <dbReference type="ARBA" id="ARBA00022763"/>
    </source>
</evidence>
<dbReference type="Pfam" id="PF17760">
    <property type="entry name" value="UvrA_inter"/>
    <property type="match status" value="1"/>
</dbReference>
<dbReference type="AlphaFoldDB" id="A0LIN7"/>
<feature type="region of interest" description="Disordered" evidence="17">
    <location>
        <begin position="295"/>
        <end position="325"/>
    </location>
</feature>
<dbReference type="GO" id="GO:0005737">
    <property type="term" value="C:cytoplasm"/>
    <property type="evidence" value="ECO:0007669"/>
    <property type="project" value="UniProtKB-SubCell"/>
</dbReference>
<keyword evidence="11" id="KW-0267">Excision nuclease</keyword>
<comment type="subcellular location">
    <subcellularLocation>
        <location evidence="1">Cytoplasm</location>
    </subcellularLocation>
</comment>
<keyword evidence="3" id="KW-0479">Metal-binding</keyword>
<dbReference type="InterPro" id="IPR004602">
    <property type="entry name" value="UvrA"/>
</dbReference>
<gene>
    <name evidence="19" type="ordered locus">Sfum_1602</name>
</gene>
<dbReference type="Gene3D" id="3.40.50.300">
    <property type="entry name" value="P-loop containing nucleotide triphosphate hydrolases"/>
    <property type="match status" value="3"/>
</dbReference>
<feature type="domain" description="ABC transporter" evidence="18">
    <location>
        <begin position="524"/>
        <end position="851"/>
    </location>
</feature>
<keyword evidence="13" id="KW-0234">DNA repair</keyword>
<evidence type="ECO:0000256" key="12">
    <source>
        <dbReference type="ARBA" id="ARBA00023125"/>
    </source>
</evidence>
<dbReference type="Gene3D" id="1.20.1580.10">
    <property type="entry name" value="ABC transporter ATPase like domain"/>
    <property type="match status" value="1"/>
</dbReference>
<dbReference type="GO" id="GO:0003677">
    <property type="term" value="F:DNA binding"/>
    <property type="evidence" value="ECO:0007669"/>
    <property type="project" value="UniProtKB-KW"/>
</dbReference>
<reference evidence="19 20" key="1">
    <citation type="submission" date="2006-10" db="EMBL/GenBank/DDBJ databases">
        <title>Complete sequence of Syntrophobacter fumaroxidans MPOB.</title>
        <authorList>
            <consortium name="US DOE Joint Genome Institute"/>
            <person name="Copeland A."/>
            <person name="Lucas S."/>
            <person name="Lapidus A."/>
            <person name="Barry K."/>
            <person name="Detter J.C."/>
            <person name="Glavina del Rio T."/>
            <person name="Hammon N."/>
            <person name="Israni S."/>
            <person name="Pitluck S."/>
            <person name="Goltsman E.G."/>
            <person name="Martinez M."/>
            <person name="Schmutz J."/>
            <person name="Larimer F."/>
            <person name="Land M."/>
            <person name="Hauser L."/>
            <person name="Kyrpides N."/>
            <person name="Kim E."/>
            <person name="Boone D.R."/>
            <person name="Brockman F."/>
            <person name="Culley D."/>
            <person name="Ferry J."/>
            <person name="Gunsalus R."/>
            <person name="McInerney M.J."/>
            <person name="Morrison M."/>
            <person name="Plugge C."/>
            <person name="Rohlin L."/>
            <person name="Scholten J."/>
            <person name="Sieber J."/>
            <person name="Stams A.J.M."/>
            <person name="Worm P."/>
            <person name="Henstra A.M."/>
            <person name="Richardson P."/>
        </authorList>
    </citation>
    <scope>NUCLEOTIDE SEQUENCE [LARGE SCALE GENOMIC DNA]</scope>
    <source>
        <strain evidence="20">DSM 10017 / MPOB</strain>
    </source>
</reference>
<keyword evidence="4" id="KW-0677">Repeat</keyword>
<evidence type="ECO:0000256" key="16">
    <source>
        <dbReference type="ARBA" id="ARBA00042156"/>
    </source>
</evidence>
<dbReference type="GO" id="GO:0006289">
    <property type="term" value="P:nucleotide-excision repair"/>
    <property type="evidence" value="ECO:0007669"/>
    <property type="project" value="InterPro"/>
</dbReference>
<protein>
    <recommendedName>
        <fullName evidence="15">UvrABC system protein A</fullName>
    </recommendedName>
    <alternativeName>
        <fullName evidence="16">Excinuclease ABC subunit A</fullName>
    </alternativeName>
</protein>
<dbReference type="CDD" id="cd03271">
    <property type="entry name" value="ABC_UvrA_II"/>
    <property type="match status" value="1"/>
</dbReference>
<evidence type="ECO:0000256" key="8">
    <source>
        <dbReference type="ARBA" id="ARBA00022771"/>
    </source>
</evidence>
<dbReference type="InterPro" id="IPR017871">
    <property type="entry name" value="ABC_transporter-like_CS"/>
</dbReference>
<evidence type="ECO:0000256" key="15">
    <source>
        <dbReference type="ARBA" id="ARBA00039316"/>
    </source>
</evidence>
<keyword evidence="9" id="KW-0862">Zinc</keyword>
<keyword evidence="6" id="KW-0227">DNA damage</keyword>
<keyword evidence="2" id="KW-0963">Cytoplasm</keyword>
<evidence type="ECO:0000256" key="1">
    <source>
        <dbReference type="ARBA" id="ARBA00004496"/>
    </source>
</evidence>
<dbReference type="NCBIfam" id="TIGR00630">
    <property type="entry name" value="uvra"/>
    <property type="match status" value="1"/>
</dbReference>
<dbReference type="HOGENOM" id="CLU_001370_0_0_7"/>
<evidence type="ECO:0000256" key="4">
    <source>
        <dbReference type="ARBA" id="ARBA00022737"/>
    </source>
</evidence>
<keyword evidence="12" id="KW-0238">DNA-binding</keyword>
<evidence type="ECO:0000256" key="9">
    <source>
        <dbReference type="ARBA" id="ARBA00022833"/>
    </source>
</evidence>
<evidence type="ECO:0000256" key="5">
    <source>
        <dbReference type="ARBA" id="ARBA00022741"/>
    </source>
</evidence>
<evidence type="ECO:0000313" key="19">
    <source>
        <dbReference type="EMBL" id="ABK17289.1"/>
    </source>
</evidence>
<evidence type="ECO:0000256" key="17">
    <source>
        <dbReference type="SAM" id="MobiDB-lite"/>
    </source>
</evidence>
<comment type="similarity">
    <text evidence="14">Belongs to the ABC transporter superfamily. UvrA family.</text>
</comment>
<evidence type="ECO:0000256" key="10">
    <source>
        <dbReference type="ARBA" id="ARBA00022840"/>
    </source>
</evidence>
<feature type="compositionally biased region" description="Acidic residues" evidence="17">
    <location>
        <begin position="308"/>
        <end position="318"/>
    </location>
</feature>
<evidence type="ECO:0000313" key="20">
    <source>
        <dbReference type="Proteomes" id="UP000001784"/>
    </source>
</evidence>
<dbReference type="PANTHER" id="PTHR43152:SF3">
    <property type="entry name" value="UVRABC SYSTEM PROTEIN A"/>
    <property type="match status" value="1"/>
</dbReference>
<dbReference type="InterPro" id="IPR003439">
    <property type="entry name" value="ABC_transporter-like_ATP-bd"/>
</dbReference>
<dbReference type="SUPFAM" id="SSF52540">
    <property type="entry name" value="P-loop containing nucleoside triphosphate hydrolases"/>
    <property type="match status" value="2"/>
</dbReference>
<dbReference type="Proteomes" id="UP000001784">
    <property type="component" value="Chromosome"/>
</dbReference>
<evidence type="ECO:0000256" key="2">
    <source>
        <dbReference type="ARBA" id="ARBA00022490"/>
    </source>
</evidence>
<dbReference type="InterPro" id="IPR027417">
    <property type="entry name" value="P-loop_NTPase"/>
</dbReference>
<dbReference type="GO" id="GO:0005524">
    <property type="term" value="F:ATP binding"/>
    <property type="evidence" value="ECO:0007669"/>
    <property type="project" value="UniProtKB-KW"/>
</dbReference>
<proteinExistence type="inferred from homology"/>
<dbReference type="GO" id="GO:0016887">
    <property type="term" value="F:ATP hydrolysis activity"/>
    <property type="evidence" value="ECO:0007669"/>
    <property type="project" value="InterPro"/>
</dbReference>
<keyword evidence="7" id="KW-0228">DNA excision</keyword>
<dbReference type="GO" id="GO:0008270">
    <property type="term" value="F:zinc ion binding"/>
    <property type="evidence" value="ECO:0007669"/>
    <property type="project" value="UniProtKB-KW"/>
</dbReference>
<dbReference type="EMBL" id="CP000478">
    <property type="protein sequence ID" value="ABK17289.1"/>
    <property type="molecule type" value="Genomic_DNA"/>
</dbReference>
<accession>A0LIN7</accession>
<dbReference type="PROSITE" id="PS50893">
    <property type="entry name" value="ABC_TRANSPORTER_2"/>
    <property type="match status" value="1"/>
</dbReference>
<dbReference type="KEGG" id="sfu:Sfum_1602"/>
<dbReference type="eggNOG" id="COG0178">
    <property type="taxonomic scope" value="Bacteria"/>
</dbReference>
<evidence type="ECO:0000256" key="13">
    <source>
        <dbReference type="ARBA" id="ARBA00023204"/>
    </source>
</evidence>
<dbReference type="PANTHER" id="PTHR43152">
    <property type="entry name" value="UVRABC SYSTEM PROTEIN A"/>
    <property type="match status" value="1"/>
</dbReference>
<evidence type="ECO:0000259" key="18">
    <source>
        <dbReference type="PROSITE" id="PS50893"/>
    </source>
</evidence>
<dbReference type="STRING" id="335543.Sfum_1602"/>
<keyword evidence="20" id="KW-1185">Reference proteome</keyword>
<organism evidence="19 20">
    <name type="scientific">Syntrophobacter fumaroxidans (strain DSM 10017 / MPOB)</name>
    <dbReference type="NCBI Taxonomy" id="335543"/>
    <lineage>
        <taxon>Bacteria</taxon>
        <taxon>Pseudomonadati</taxon>
        <taxon>Thermodesulfobacteriota</taxon>
        <taxon>Syntrophobacteria</taxon>
        <taxon>Syntrophobacterales</taxon>
        <taxon>Syntrophobacteraceae</taxon>
        <taxon>Syntrophobacter</taxon>
    </lineage>
</organism>
<name>A0LIN7_SYNFM</name>
<dbReference type="GO" id="GO:0009380">
    <property type="term" value="C:excinuclease repair complex"/>
    <property type="evidence" value="ECO:0007669"/>
    <property type="project" value="InterPro"/>
</dbReference>
<dbReference type="InterPro" id="IPR041102">
    <property type="entry name" value="UvrA_inter"/>
</dbReference>
<evidence type="ECO:0000256" key="7">
    <source>
        <dbReference type="ARBA" id="ARBA00022769"/>
    </source>
</evidence>
<dbReference type="InParanoid" id="A0LIN7"/>
<keyword evidence="10" id="KW-0067">ATP-binding</keyword>
<keyword evidence="8" id="KW-0863">Zinc-finger</keyword>
<keyword evidence="5" id="KW-0547">Nucleotide-binding</keyword>
<dbReference type="GO" id="GO:0004518">
    <property type="term" value="F:nuclease activity"/>
    <property type="evidence" value="ECO:0007669"/>
    <property type="project" value="UniProtKB-KW"/>
</dbReference>
<dbReference type="Gene3D" id="3.30.190.20">
    <property type="match status" value="1"/>
</dbReference>
<evidence type="ECO:0000256" key="11">
    <source>
        <dbReference type="ARBA" id="ARBA00022881"/>
    </source>
</evidence>
<dbReference type="PROSITE" id="PS00211">
    <property type="entry name" value="ABC_TRANSPORTER_1"/>
    <property type="match status" value="1"/>
</dbReference>
<evidence type="ECO:0000256" key="14">
    <source>
        <dbReference type="ARBA" id="ARBA00038000"/>
    </source>
</evidence>
<sequence length="874" mass="94950">MAPMDQIVIKGARGHNLKNIDLELPRNRFVVITGVSGSGKSSLAFDTLFSEGRRRYVESLSTHARQMLQRLSAPPVDEIRGLSPAIAIEQKGLPRNPRSTVGTLTEINDYLRLLYARLSIAHCPSCGHPVRAHTVPQMVQEVLAAWPSGSRLLIVAPLEPVPAKHLPKVLQKLTRDGFARIRMDDVVFELDPLPLLPRRAEFRLEVVVDRIVLDESRARRLTDSFEVAAGIGRGMTGAVRLEGGEMRFSEAHRCVACGYDVPRPTPSLFSFHHPLGTCPECRGLGFLDHTVPEPGRRVRIRGPATGTDDGDAGVEEGDGESHPGRTICPSCGGSRLNGSARSFFLGGLGIHEACGLQLQAVLDWLADLNLSSSQALIADRPLREIIGRLNHLLELGLAYLTLDRAADTLSGGEAQRIRLAHQLSSSLSGVLYVLDEPSIGLHPRDHRKLLDILFRLRDAGNSVIVVEHDRQTILEADHVVDMGPGAGAGGGEVVFSGTAAQMLEHPDSLTGKYLSGRKVISIPPRRKPFARGTLQLRGARGHNLKNIDVDFPLGCLICVTGVSGSGKSTLVLHTLYRALARRLHGSRSPVAPFDTLGNAEAVGKILLIDQSPLGKTPRSTPATYSGLFDHIRQVFSQVPEARARGYRPARFSFNAKGGRCEACKGEGLQRIEMYFLPDVYVTCPVCGGTRYGNDTLDILFKGHSIASVLDMTVHEAVVLFENFTAIRAKLDTLIEVGLGYLRLGQPANTLSGGEAQRVKLAAELGVKGIGRALYILDEPTTGLHFEDIERLLHVLQRLVDLGHTVILIEHHPDVVKTADYVIDLGPEGGEQGGYLIGAGSPEELSTVESSFTGRYLREVLKRTSVPEGKLDGRE</sequence>